<organism evidence="1 2">
    <name type="scientific">Kaistia dalseonensis</name>
    <dbReference type="NCBI Taxonomy" id="410840"/>
    <lineage>
        <taxon>Bacteria</taxon>
        <taxon>Pseudomonadati</taxon>
        <taxon>Pseudomonadota</taxon>
        <taxon>Alphaproteobacteria</taxon>
        <taxon>Hyphomicrobiales</taxon>
        <taxon>Kaistiaceae</taxon>
        <taxon>Kaistia</taxon>
    </lineage>
</organism>
<reference evidence="1 2" key="1">
    <citation type="submission" date="2023-07" db="EMBL/GenBank/DDBJ databases">
        <title>Genomic Encyclopedia of Type Strains, Phase IV (KMG-IV): sequencing the most valuable type-strain genomes for metagenomic binning, comparative biology and taxonomic classification.</title>
        <authorList>
            <person name="Goeker M."/>
        </authorList>
    </citation>
    <scope>NUCLEOTIDE SEQUENCE [LARGE SCALE GENOMIC DNA]</scope>
    <source>
        <strain evidence="1 2">B6-8</strain>
    </source>
</reference>
<gene>
    <name evidence="1" type="ORF">QO014_004935</name>
</gene>
<dbReference type="InterPro" id="IPR006881">
    <property type="entry name" value="RepA_C"/>
</dbReference>
<evidence type="ECO:0000313" key="2">
    <source>
        <dbReference type="Proteomes" id="UP001241603"/>
    </source>
</evidence>
<proteinExistence type="predicted"/>
<comment type="caution">
    <text evidence="1">The sequence shown here is derived from an EMBL/GenBank/DDBJ whole genome shotgun (WGS) entry which is preliminary data.</text>
</comment>
<dbReference type="RefSeq" id="WP_266351405.1">
    <property type="nucleotide sequence ID" value="NZ_JAPKNG010000010.1"/>
</dbReference>
<dbReference type="Pfam" id="PF04796">
    <property type="entry name" value="RepA_C"/>
    <property type="match status" value="1"/>
</dbReference>
<evidence type="ECO:0000313" key="1">
    <source>
        <dbReference type="EMBL" id="MDQ0440518.1"/>
    </source>
</evidence>
<dbReference type="EMBL" id="JAUSVO010000010">
    <property type="protein sequence ID" value="MDQ0440518.1"/>
    <property type="molecule type" value="Genomic_DNA"/>
</dbReference>
<accession>A0ABU0HF98</accession>
<protein>
    <recommendedName>
        <fullName evidence="3">Pirin</fullName>
    </recommendedName>
</protein>
<evidence type="ECO:0008006" key="3">
    <source>
        <dbReference type="Google" id="ProtNLM"/>
    </source>
</evidence>
<dbReference type="Proteomes" id="UP001241603">
    <property type="component" value="Unassembled WGS sequence"/>
</dbReference>
<keyword evidence="2" id="KW-1185">Reference proteome</keyword>
<name>A0ABU0HF98_9HYPH</name>
<sequence>MERRDESLLQDSDLIERLRRYDAGQRLGAPGSRSLFIDQLLEEQAARQRKVVLINSLPRDAKRRAEWREDIDKNGLSADSLRFMPTPLAICGLPHRRLPADQTEYERQQGRMSLVVTAGKLRAPNGERLLQPVPWGPKARLIMAHLSTEALRNRSPVVETADTLKQFMDDMGFKMRGGAHGTIAPFKEQLRALAACRMEFSKWDGRRSAQIDVKPLEKVELWFSDNPDQRSLWPTTITFSQQFYDELVKHALPVDVRALMAFSASSRKIDLLLWLTFRMTRLSSHYVLDWARLKEQFGDGFARDRKFRETFAAELASIHELFPKVPARLTERGLEMGAADPSAFAIPTRIRA</sequence>